<dbReference type="AlphaFoldDB" id="A0A244CTB7"/>
<evidence type="ECO:0000313" key="13">
    <source>
        <dbReference type="Proteomes" id="UP000194841"/>
    </source>
</evidence>
<keyword evidence="6 10" id="KW-0472">Membrane</keyword>
<reference evidence="12 13" key="1">
    <citation type="submission" date="2017-02" db="EMBL/GenBank/DDBJ databases">
        <title>Pseudoalteromonas ulvae TC14 Genome.</title>
        <authorList>
            <person name="Molmeret M."/>
        </authorList>
    </citation>
    <scope>NUCLEOTIDE SEQUENCE [LARGE SCALE GENOMIC DNA]</scope>
    <source>
        <strain evidence="12">TC14</strain>
    </source>
</reference>
<evidence type="ECO:0000256" key="8">
    <source>
        <dbReference type="ARBA" id="ARBA00029447"/>
    </source>
</evidence>
<evidence type="ECO:0000256" key="3">
    <source>
        <dbReference type="ARBA" id="ARBA00022500"/>
    </source>
</evidence>
<dbReference type="InterPro" id="IPR033479">
    <property type="entry name" value="dCache_1"/>
</dbReference>
<dbReference type="PANTHER" id="PTHR32089:SF120">
    <property type="entry name" value="METHYL-ACCEPTING CHEMOTAXIS PROTEIN TLPQ"/>
    <property type="match status" value="1"/>
</dbReference>
<evidence type="ECO:0000313" key="12">
    <source>
        <dbReference type="EMBL" id="OUL58857.1"/>
    </source>
</evidence>
<evidence type="ECO:0000256" key="7">
    <source>
        <dbReference type="ARBA" id="ARBA00023224"/>
    </source>
</evidence>
<organism evidence="12 13">
    <name type="scientific">Pseudoalteromonas ulvae</name>
    <dbReference type="NCBI Taxonomy" id="107327"/>
    <lineage>
        <taxon>Bacteria</taxon>
        <taxon>Pseudomonadati</taxon>
        <taxon>Pseudomonadota</taxon>
        <taxon>Gammaproteobacteria</taxon>
        <taxon>Alteromonadales</taxon>
        <taxon>Pseudoalteromonadaceae</taxon>
        <taxon>Pseudoalteromonas</taxon>
    </lineage>
</organism>
<dbReference type="PROSITE" id="PS50111">
    <property type="entry name" value="CHEMOTAXIS_TRANSDUC_2"/>
    <property type="match status" value="1"/>
</dbReference>
<dbReference type="Pfam" id="PF00015">
    <property type="entry name" value="MCPsignal"/>
    <property type="match status" value="1"/>
</dbReference>
<dbReference type="PANTHER" id="PTHR32089">
    <property type="entry name" value="METHYL-ACCEPTING CHEMOTAXIS PROTEIN MCPB"/>
    <property type="match status" value="1"/>
</dbReference>
<dbReference type="GO" id="GO:0005886">
    <property type="term" value="C:plasma membrane"/>
    <property type="evidence" value="ECO:0007669"/>
    <property type="project" value="UniProtKB-SubCell"/>
</dbReference>
<feature type="domain" description="Methyl-accepting transducer" evidence="11">
    <location>
        <begin position="383"/>
        <end position="619"/>
    </location>
</feature>
<comment type="caution">
    <text evidence="12">The sequence shown here is derived from an EMBL/GenBank/DDBJ whole genome shotgun (WGS) entry which is preliminary data.</text>
</comment>
<keyword evidence="4 10" id="KW-0812">Transmembrane</keyword>
<proteinExistence type="inferred from homology"/>
<keyword evidence="7 9" id="KW-0807">Transducer</keyword>
<keyword evidence="3" id="KW-0145">Chemotaxis</keyword>
<comment type="similarity">
    <text evidence="8">Belongs to the methyl-accepting chemotaxis (MCP) protein family.</text>
</comment>
<gene>
    <name evidence="12" type="ORF">B1199_00800</name>
</gene>
<dbReference type="SUPFAM" id="SSF58104">
    <property type="entry name" value="Methyl-accepting chemotaxis protein (MCP) signaling domain"/>
    <property type="match status" value="1"/>
</dbReference>
<keyword evidence="13" id="KW-1185">Reference proteome</keyword>
<comment type="subcellular location">
    <subcellularLocation>
        <location evidence="1">Cell membrane</location>
        <topology evidence="1">Multi-pass membrane protein</topology>
    </subcellularLocation>
</comment>
<dbReference type="Proteomes" id="UP000194841">
    <property type="component" value="Unassembled WGS sequence"/>
</dbReference>
<dbReference type="GO" id="GO:0007165">
    <property type="term" value="P:signal transduction"/>
    <property type="evidence" value="ECO:0007669"/>
    <property type="project" value="UniProtKB-KW"/>
</dbReference>
<dbReference type="Gene3D" id="3.30.450.20">
    <property type="entry name" value="PAS domain"/>
    <property type="match status" value="1"/>
</dbReference>
<sequence length="658" mass="71541">MRLKKKLLLSFLLLGMIPAAIIAVVSLVMASNALEQQAYNKLTSIKHIKKAQIEQYFVQAEADLNIVKNTWLAIDNGRSSLSEQAHNHHAFYQHFIEQQGYYDLFVINPAGDIVYTVAKESDYRTNLINGLYRQSGLADLFLQVKSRGQFSIEDFARYAPSNDEPAAFIGLPVYKQGQLQMVLALQLSIDKINAVMQQREGMGETGETYLVGDDLLMRSDSFLDPIGHSVKASFAGNVANNGVDTQAVRKGLLGISNTQIVIDYNGNPVLSAYAPIEFDRFKWVLLAEIDEAEAFAPVKTLRWIIKFVVLIAIVAILIVTYFVSRSILTPLGGEPKEMQALSERIADGDLSLCFSDHAASGVMAAMKKMTAHLHSVMGSVIDSTGQLSATAEQTKTVSLQANHSLQEQNLNIENVSTAMHEMTMSIEDVAQSARNVADLTTTALTTTQNADTSLSKSQQIMTKLSQEVGSTEQLITEVDGYSREISSVLEVINTIAEQTNLLALNAAIEAARAGEHGRGFAVVADEVRQLAHQTQQSIGKTEHMIARLQTGTANAVNAMDGMKELTRSSAAVINDSAISINHTLQEVTEISAQAEQIAAAVHQQTATSEEINQSMVSIHQVAIENAAGAEQVSSASNELNQLAATLKQLTATFKLNAQ</sequence>
<dbReference type="InterPro" id="IPR004089">
    <property type="entry name" value="MCPsignal_dom"/>
</dbReference>
<evidence type="ECO:0000259" key="11">
    <source>
        <dbReference type="PROSITE" id="PS50111"/>
    </source>
</evidence>
<keyword evidence="2" id="KW-1003">Cell membrane</keyword>
<evidence type="ECO:0000256" key="9">
    <source>
        <dbReference type="PROSITE-ProRule" id="PRU00284"/>
    </source>
</evidence>
<dbReference type="GO" id="GO:0006935">
    <property type="term" value="P:chemotaxis"/>
    <property type="evidence" value="ECO:0007669"/>
    <property type="project" value="UniProtKB-KW"/>
</dbReference>
<dbReference type="OrthoDB" id="9806704at2"/>
<dbReference type="SMART" id="SM00283">
    <property type="entry name" value="MA"/>
    <property type="match status" value="1"/>
</dbReference>
<evidence type="ECO:0000256" key="2">
    <source>
        <dbReference type="ARBA" id="ARBA00022475"/>
    </source>
</evidence>
<feature type="transmembrane region" description="Helical" evidence="10">
    <location>
        <begin position="303"/>
        <end position="323"/>
    </location>
</feature>
<evidence type="ECO:0000256" key="6">
    <source>
        <dbReference type="ARBA" id="ARBA00023136"/>
    </source>
</evidence>
<keyword evidence="5 10" id="KW-1133">Transmembrane helix</keyword>
<dbReference type="RefSeq" id="WP_086742235.1">
    <property type="nucleotide sequence ID" value="NZ_MWPV01000001.1"/>
</dbReference>
<evidence type="ECO:0000256" key="4">
    <source>
        <dbReference type="ARBA" id="ARBA00022692"/>
    </source>
</evidence>
<evidence type="ECO:0000256" key="5">
    <source>
        <dbReference type="ARBA" id="ARBA00022989"/>
    </source>
</evidence>
<dbReference type="EMBL" id="MWPV01000001">
    <property type="protein sequence ID" value="OUL58857.1"/>
    <property type="molecule type" value="Genomic_DNA"/>
</dbReference>
<dbReference type="FunFam" id="1.10.287.950:FF:000001">
    <property type="entry name" value="Methyl-accepting chemotaxis sensory transducer"/>
    <property type="match status" value="1"/>
</dbReference>
<evidence type="ECO:0000256" key="1">
    <source>
        <dbReference type="ARBA" id="ARBA00004651"/>
    </source>
</evidence>
<protein>
    <submittedName>
        <fullName evidence="12">Methyl-accepting chemotaxis protein</fullName>
    </submittedName>
</protein>
<accession>A0A244CTB7</accession>
<dbReference type="Gene3D" id="1.10.287.950">
    <property type="entry name" value="Methyl-accepting chemotaxis protein"/>
    <property type="match status" value="1"/>
</dbReference>
<evidence type="ECO:0000256" key="10">
    <source>
        <dbReference type="SAM" id="Phobius"/>
    </source>
</evidence>
<name>A0A244CTB7_PSEDV</name>
<dbReference type="Pfam" id="PF02743">
    <property type="entry name" value="dCache_1"/>
    <property type="match status" value="1"/>
</dbReference>
<dbReference type="CDD" id="cd11386">
    <property type="entry name" value="MCP_signal"/>
    <property type="match status" value="1"/>
</dbReference>